<name>A0A8X6RVM8_TRICX</name>
<evidence type="ECO:0000313" key="2">
    <source>
        <dbReference type="EMBL" id="GFX97290.1"/>
    </source>
</evidence>
<gene>
    <name evidence="2" type="ORF">TNCV_1076611</name>
</gene>
<comment type="caution">
    <text evidence="2">The sequence shown here is derived from an EMBL/GenBank/DDBJ whole genome shotgun (WGS) entry which is preliminary data.</text>
</comment>
<dbReference type="AlphaFoldDB" id="A0A8X6RVM8"/>
<organism evidence="2 3">
    <name type="scientific">Trichonephila clavipes</name>
    <name type="common">Golden silk orbweaver</name>
    <name type="synonym">Nephila clavipes</name>
    <dbReference type="NCBI Taxonomy" id="2585209"/>
    <lineage>
        <taxon>Eukaryota</taxon>
        <taxon>Metazoa</taxon>
        <taxon>Ecdysozoa</taxon>
        <taxon>Arthropoda</taxon>
        <taxon>Chelicerata</taxon>
        <taxon>Arachnida</taxon>
        <taxon>Araneae</taxon>
        <taxon>Araneomorphae</taxon>
        <taxon>Entelegynae</taxon>
        <taxon>Araneoidea</taxon>
        <taxon>Nephilidae</taxon>
        <taxon>Trichonephila</taxon>
    </lineage>
</organism>
<proteinExistence type="predicted"/>
<dbReference type="Proteomes" id="UP000887159">
    <property type="component" value="Unassembled WGS sequence"/>
</dbReference>
<reference evidence="2" key="1">
    <citation type="submission" date="2020-08" db="EMBL/GenBank/DDBJ databases">
        <title>Multicomponent nature underlies the extraordinary mechanical properties of spider dragline silk.</title>
        <authorList>
            <person name="Kono N."/>
            <person name="Nakamura H."/>
            <person name="Mori M."/>
            <person name="Yoshida Y."/>
            <person name="Ohtoshi R."/>
            <person name="Malay A.D."/>
            <person name="Moran D.A.P."/>
            <person name="Tomita M."/>
            <person name="Numata K."/>
            <person name="Arakawa K."/>
        </authorList>
    </citation>
    <scope>NUCLEOTIDE SEQUENCE</scope>
</reference>
<accession>A0A8X6RVM8</accession>
<keyword evidence="3" id="KW-1185">Reference proteome</keyword>
<feature type="compositionally biased region" description="Basic residues" evidence="1">
    <location>
        <begin position="339"/>
        <end position="351"/>
    </location>
</feature>
<dbReference type="EMBL" id="BMAU01021197">
    <property type="protein sequence ID" value="GFX97290.1"/>
    <property type="molecule type" value="Genomic_DNA"/>
</dbReference>
<evidence type="ECO:0000313" key="3">
    <source>
        <dbReference type="Proteomes" id="UP000887159"/>
    </source>
</evidence>
<protein>
    <submittedName>
        <fullName evidence="2">Uncharacterized protein</fullName>
    </submittedName>
</protein>
<feature type="region of interest" description="Disordered" evidence="1">
    <location>
        <begin position="330"/>
        <end position="351"/>
    </location>
</feature>
<evidence type="ECO:0000256" key="1">
    <source>
        <dbReference type="SAM" id="MobiDB-lite"/>
    </source>
</evidence>
<sequence length="351" mass="39697">MYVTRRGVEYRRCFREREWPVNSLELNLIEKVRSSIGRFASRVHLSSIRRYVSLEFVPRSVEAAAGPHQRGDRQSQRPTAPSLVHEAEALPASAHGPRVCVRQKSELLPAWSVILSWYSHSETTAIQLSCSLKVKTVRSAFHSEAPFIRGADEYEINQSPFSLGAKPRRGGDDFNLRGLSASRADYCFLGHDFPRVPYEFCCTHLPTLHLPGDGQEQLHRAQVTFEWCIPSDGNRTGALSNIPISRNRLRLIDVLLSPLVFSFTLLTCSQQLVSKATHAKAITRTCSLMRSLPLSVNKTETGALVNGNLSKDAVEHIIWHWNSSRHDDPLPLLRSKPPPSRKKFLRPRLHR</sequence>